<organism evidence="2 3">
    <name type="scientific">Trichophyton verrucosum (strain HKI 0517)</name>
    <dbReference type="NCBI Taxonomy" id="663202"/>
    <lineage>
        <taxon>Eukaryota</taxon>
        <taxon>Fungi</taxon>
        <taxon>Dikarya</taxon>
        <taxon>Ascomycota</taxon>
        <taxon>Pezizomycotina</taxon>
        <taxon>Eurotiomycetes</taxon>
        <taxon>Eurotiomycetidae</taxon>
        <taxon>Onygenales</taxon>
        <taxon>Arthrodermataceae</taxon>
        <taxon>Trichophyton</taxon>
    </lineage>
</organism>
<keyword evidence="1" id="KW-0472">Membrane</keyword>
<comment type="caution">
    <text evidence="2">The sequence shown here is derived from an EMBL/GenBank/DDBJ whole genome shotgun (WGS) entry which is preliminary data.</text>
</comment>
<dbReference type="Proteomes" id="UP000008383">
    <property type="component" value="Unassembled WGS sequence"/>
</dbReference>
<dbReference type="HOGENOM" id="CLU_1246141_0_0_1"/>
<name>D4DAY2_TRIVH</name>
<protein>
    <submittedName>
        <fullName evidence="2">Uncharacterized protein</fullName>
    </submittedName>
</protein>
<keyword evidence="1" id="KW-0812">Transmembrane</keyword>
<dbReference type="AlphaFoldDB" id="D4DAY2"/>
<dbReference type="GeneID" id="9578568"/>
<feature type="transmembrane region" description="Helical" evidence="1">
    <location>
        <begin position="192"/>
        <end position="219"/>
    </location>
</feature>
<dbReference type="KEGG" id="tve:TRV_04280"/>
<dbReference type="EMBL" id="ACYE01000217">
    <property type="protein sequence ID" value="EFE40989.1"/>
    <property type="molecule type" value="Genomic_DNA"/>
</dbReference>
<evidence type="ECO:0000256" key="1">
    <source>
        <dbReference type="SAM" id="Phobius"/>
    </source>
</evidence>
<keyword evidence="1" id="KW-1133">Transmembrane helix</keyword>
<evidence type="ECO:0000313" key="2">
    <source>
        <dbReference type="EMBL" id="EFE40989.1"/>
    </source>
</evidence>
<evidence type="ECO:0000313" key="3">
    <source>
        <dbReference type="Proteomes" id="UP000008383"/>
    </source>
</evidence>
<sequence>MYGVRMDICMYLAGREGKRYVRLHALSLTAPIAAAHRIASPFLDQGPPGFTLPDPSVLHGTHYGLALSHPATDSIEAKRSTTTALLSGASPIHQNPPPFQILSTLYWPLLIASSLHRVWQALLSYRLTRGTPSMRFRFVDLLGERRRRSKESRATGSFISYRPGVLECLHIYAYLLLPNDRRSKHPSPFPRLYIYFSTFVTIANPYNSFGSVFLVLFIISGA</sequence>
<reference evidence="3" key="1">
    <citation type="journal article" date="2011" name="Genome Biol.">
        <title>Comparative and functional genomics provide insights into the pathogenicity of dermatophytic fungi.</title>
        <authorList>
            <person name="Burmester A."/>
            <person name="Shelest E."/>
            <person name="Gloeckner G."/>
            <person name="Heddergott C."/>
            <person name="Schindler S."/>
            <person name="Staib P."/>
            <person name="Heidel A."/>
            <person name="Felder M."/>
            <person name="Petzold A."/>
            <person name="Szafranski K."/>
            <person name="Feuermann M."/>
            <person name="Pedruzzi I."/>
            <person name="Priebe S."/>
            <person name="Groth M."/>
            <person name="Winkler R."/>
            <person name="Li W."/>
            <person name="Kniemeyer O."/>
            <person name="Schroeckh V."/>
            <person name="Hertweck C."/>
            <person name="Hube B."/>
            <person name="White T.C."/>
            <person name="Platzer M."/>
            <person name="Guthke R."/>
            <person name="Heitman J."/>
            <person name="Woestemeyer J."/>
            <person name="Zipfel P.F."/>
            <person name="Monod M."/>
            <person name="Brakhage A.A."/>
        </authorList>
    </citation>
    <scope>NUCLEOTIDE SEQUENCE [LARGE SCALE GENOMIC DNA]</scope>
    <source>
        <strain evidence="3">HKI 0517</strain>
    </source>
</reference>
<gene>
    <name evidence="2" type="ORF">TRV_04280</name>
</gene>
<proteinExistence type="predicted"/>
<accession>D4DAY2</accession>
<dbReference type="RefSeq" id="XP_003021607.1">
    <property type="nucleotide sequence ID" value="XM_003021561.1"/>
</dbReference>
<keyword evidence="3" id="KW-1185">Reference proteome</keyword>